<dbReference type="OrthoDB" id="103324at2"/>
<dbReference type="GO" id="GO:0071949">
    <property type="term" value="F:FAD binding"/>
    <property type="evidence" value="ECO:0007669"/>
    <property type="project" value="InterPro"/>
</dbReference>
<keyword evidence="2" id="KW-0560">Oxidoreductase</keyword>
<keyword evidence="2" id="KW-0503">Monooxygenase</keyword>
<reference evidence="2 3" key="1">
    <citation type="submission" date="2018-08" db="EMBL/GenBank/DDBJ databases">
        <title>Henriciella mobilis sp. nov., isolated from seawater.</title>
        <authorList>
            <person name="Cheng H."/>
            <person name="Wu Y.-H."/>
            <person name="Xu X.-W."/>
            <person name="Guo L.-L."/>
        </authorList>
    </citation>
    <scope>NUCLEOTIDE SEQUENCE [LARGE SCALE GENOMIC DNA]</scope>
    <source>
        <strain evidence="2 3">JN25</strain>
    </source>
</reference>
<organism evidence="2 3">
    <name type="scientific">Henriciella mobilis</name>
    <dbReference type="NCBI Taxonomy" id="2305467"/>
    <lineage>
        <taxon>Bacteria</taxon>
        <taxon>Pseudomonadati</taxon>
        <taxon>Pseudomonadota</taxon>
        <taxon>Alphaproteobacteria</taxon>
        <taxon>Hyphomonadales</taxon>
        <taxon>Hyphomonadaceae</taxon>
        <taxon>Henriciella</taxon>
    </lineage>
</organism>
<dbReference type="GO" id="GO:0004497">
    <property type="term" value="F:monooxygenase activity"/>
    <property type="evidence" value="ECO:0007669"/>
    <property type="project" value="UniProtKB-KW"/>
</dbReference>
<dbReference type="InterPro" id="IPR002938">
    <property type="entry name" value="FAD-bd"/>
</dbReference>
<feature type="domain" description="FAD-binding" evidence="1">
    <location>
        <begin position="4"/>
        <end position="343"/>
    </location>
</feature>
<evidence type="ECO:0000313" key="3">
    <source>
        <dbReference type="Proteomes" id="UP000266385"/>
    </source>
</evidence>
<evidence type="ECO:0000259" key="1">
    <source>
        <dbReference type="Pfam" id="PF01494"/>
    </source>
</evidence>
<keyword evidence="3" id="KW-1185">Reference proteome</keyword>
<accession>A0A399RSX4</accession>
<name>A0A399RSX4_9PROT</name>
<gene>
    <name evidence="2" type="ORF">D1223_03790</name>
</gene>
<dbReference type="AlphaFoldDB" id="A0A399RSX4"/>
<dbReference type="InterPro" id="IPR050407">
    <property type="entry name" value="Geranylgeranyl_reductase"/>
</dbReference>
<dbReference type="Proteomes" id="UP000266385">
    <property type="component" value="Unassembled WGS sequence"/>
</dbReference>
<sequence>MAYDLIIVGGGIGGSALAATMAKAGQSVLLLEKSTEYEDRVRGEWIAPWGVAETKRLGLYDLLKGAGGHHITSHVTYDESYDPDLAEQTALPLGIFAEGVPGPLTIGHPHHCQTLFDEAVRAGATALRGVTVTDVNLGASPSVTYEVDGEAHTASAPLVVGAEGRQSLVRKEAGIPLHQDKPHHWFAGLLVEGVDGWEDTRQAIGTEGNFGFLAFPQGGDRVRVYGGYALDEKGRFAGEDGARKFLDAFRMRSAPANEALAAGKPAGPLFSYFNNDSWTDEPFAEGCVLIGDAAGWNDPINGLGLSITYRDVRIVSDILKATAGGAAPDFSSYAEERTERMRRLRFAGQLQAALDMEFSEDARARRRSYHERRAADPALGLHGFAIMGGPESVPAEIFTEAHREKVLNG</sequence>
<dbReference type="Gene3D" id="3.50.50.60">
    <property type="entry name" value="FAD/NAD(P)-binding domain"/>
    <property type="match status" value="1"/>
</dbReference>
<proteinExistence type="predicted"/>
<comment type="caution">
    <text evidence="2">The sequence shown here is derived from an EMBL/GenBank/DDBJ whole genome shotgun (WGS) entry which is preliminary data.</text>
</comment>
<dbReference type="InterPro" id="IPR036188">
    <property type="entry name" value="FAD/NAD-bd_sf"/>
</dbReference>
<dbReference type="EMBL" id="QWFX01000005">
    <property type="protein sequence ID" value="RIJ32977.1"/>
    <property type="molecule type" value="Genomic_DNA"/>
</dbReference>
<dbReference type="SUPFAM" id="SSF51905">
    <property type="entry name" value="FAD/NAD(P)-binding domain"/>
    <property type="match status" value="1"/>
</dbReference>
<evidence type="ECO:0000313" key="2">
    <source>
        <dbReference type="EMBL" id="RIJ32977.1"/>
    </source>
</evidence>
<dbReference type="RefSeq" id="WP_119375057.1">
    <property type="nucleotide sequence ID" value="NZ_QWFX01000005.1"/>
</dbReference>
<dbReference type="Pfam" id="PF01494">
    <property type="entry name" value="FAD_binding_3"/>
    <property type="match status" value="1"/>
</dbReference>
<protein>
    <submittedName>
        <fullName evidence="2">FAD-dependent monooxygenase</fullName>
    </submittedName>
</protein>
<dbReference type="PANTHER" id="PTHR42685:SF22">
    <property type="entry name" value="CONDITIONED MEDIUM FACTOR RECEPTOR 1"/>
    <property type="match status" value="1"/>
</dbReference>
<dbReference type="PRINTS" id="PR00420">
    <property type="entry name" value="RNGMNOXGNASE"/>
</dbReference>
<dbReference type="PANTHER" id="PTHR42685">
    <property type="entry name" value="GERANYLGERANYL DIPHOSPHATE REDUCTASE"/>
    <property type="match status" value="1"/>
</dbReference>